<reference evidence="3 4" key="1">
    <citation type="journal article" date="2014" name="Genome Announc.">
        <title>Draft Genome Sequence of Cytophaga fermentans JCM 21142T, a Facultative Anaerobe Isolated from Marine Mud.</title>
        <authorList>
            <person name="Starns D."/>
            <person name="Oshima K."/>
            <person name="Suda W."/>
            <person name="Iino T."/>
            <person name="Yuki M."/>
            <person name="Inoue J."/>
            <person name="Kitamura K."/>
            <person name="Iida T."/>
            <person name="Darby A."/>
            <person name="Hattori M."/>
            <person name="Ohkuma M."/>
        </authorList>
    </citation>
    <scope>NUCLEOTIDE SEQUENCE [LARGE SCALE GENOMIC DNA]</scope>
    <source>
        <strain evidence="3 4">JCM 21142</strain>
    </source>
</reference>
<keyword evidence="2" id="KW-0732">Signal</keyword>
<feature type="chain" id="PRO_5004904111" description="EamA-like transporter family protein" evidence="2">
    <location>
        <begin position="23"/>
        <end position="82"/>
    </location>
</feature>
<evidence type="ECO:0000313" key="4">
    <source>
        <dbReference type="Proteomes" id="UP000019402"/>
    </source>
</evidence>
<sequence length="82" mass="9000">MSKKMFPAIVVFSLLLAQPAMANSVVDVAQSDGISMISIFRGILGMIVLIGIAGFLVVTKRRLTGRLLESDFLFSSCWLFLF</sequence>
<feature type="transmembrane region" description="Helical" evidence="1">
    <location>
        <begin position="38"/>
        <end position="58"/>
    </location>
</feature>
<comment type="caution">
    <text evidence="3">The sequence shown here is derived from an EMBL/GenBank/DDBJ whole genome shotgun (WGS) entry which is preliminary data.</text>
</comment>
<dbReference type="EMBL" id="BAMD01000003">
    <property type="protein sequence ID" value="GAF01886.1"/>
    <property type="molecule type" value="Genomic_DNA"/>
</dbReference>
<evidence type="ECO:0008006" key="5">
    <source>
        <dbReference type="Google" id="ProtNLM"/>
    </source>
</evidence>
<keyword evidence="1" id="KW-0812">Transmembrane</keyword>
<accession>W7YBQ9</accession>
<gene>
    <name evidence="3" type="ORF">JCM21142_506</name>
</gene>
<dbReference type="AlphaFoldDB" id="W7YBQ9"/>
<evidence type="ECO:0000313" key="3">
    <source>
        <dbReference type="EMBL" id="GAF01886.1"/>
    </source>
</evidence>
<evidence type="ECO:0000256" key="1">
    <source>
        <dbReference type="SAM" id="Phobius"/>
    </source>
</evidence>
<keyword evidence="1" id="KW-0472">Membrane</keyword>
<protein>
    <recommendedName>
        <fullName evidence="5">EamA-like transporter family protein</fullName>
    </recommendedName>
</protein>
<organism evidence="3 4">
    <name type="scientific">Saccharicrinis fermentans DSM 9555 = JCM 21142</name>
    <dbReference type="NCBI Taxonomy" id="869213"/>
    <lineage>
        <taxon>Bacteria</taxon>
        <taxon>Pseudomonadati</taxon>
        <taxon>Bacteroidota</taxon>
        <taxon>Bacteroidia</taxon>
        <taxon>Marinilabiliales</taxon>
        <taxon>Marinilabiliaceae</taxon>
        <taxon>Saccharicrinis</taxon>
    </lineage>
</organism>
<dbReference type="Proteomes" id="UP000019402">
    <property type="component" value="Unassembled WGS sequence"/>
</dbReference>
<keyword evidence="4" id="KW-1185">Reference proteome</keyword>
<proteinExistence type="predicted"/>
<feature type="signal peptide" evidence="2">
    <location>
        <begin position="1"/>
        <end position="22"/>
    </location>
</feature>
<dbReference type="RefSeq" id="WP_235207966.1">
    <property type="nucleotide sequence ID" value="NZ_BAMD01000003.1"/>
</dbReference>
<evidence type="ECO:0000256" key="2">
    <source>
        <dbReference type="SAM" id="SignalP"/>
    </source>
</evidence>
<keyword evidence="1" id="KW-1133">Transmembrane helix</keyword>
<name>W7YBQ9_9BACT</name>